<protein>
    <submittedName>
        <fullName evidence="2">Uncharacterized protein</fullName>
    </submittedName>
</protein>
<name>A0A6G0U461_APHGL</name>
<sequence>MFTMSCETHLTYKISSAYEANIFGYMHCLICPLNCINFFSILYILFRINWEQDKNRSNLTFNIVFLLVFLSSIMEEQRIEIISQILIRLCTLKDPFVFLSNIYIYVCNVNNVPAGLVERVINNGYHYFPAFFLVFILHIKFSFDFLNAQQAAGTDTSQYFASKSIPNQNTARSNLKQIIVYLWNVSRIANYR</sequence>
<evidence type="ECO:0000313" key="3">
    <source>
        <dbReference type="Proteomes" id="UP000475862"/>
    </source>
</evidence>
<gene>
    <name evidence="2" type="ORF">AGLY_002983</name>
</gene>
<keyword evidence="1" id="KW-0812">Transmembrane</keyword>
<organism evidence="2 3">
    <name type="scientific">Aphis glycines</name>
    <name type="common">Soybean aphid</name>
    <dbReference type="NCBI Taxonomy" id="307491"/>
    <lineage>
        <taxon>Eukaryota</taxon>
        <taxon>Metazoa</taxon>
        <taxon>Ecdysozoa</taxon>
        <taxon>Arthropoda</taxon>
        <taxon>Hexapoda</taxon>
        <taxon>Insecta</taxon>
        <taxon>Pterygota</taxon>
        <taxon>Neoptera</taxon>
        <taxon>Paraneoptera</taxon>
        <taxon>Hemiptera</taxon>
        <taxon>Sternorrhyncha</taxon>
        <taxon>Aphidomorpha</taxon>
        <taxon>Aphidoidea</taxon>
        <taxon>Aphididae</taxon>
        <taxon>Aphidini</taxon>
        <taxon>Aphis</taxon>
        <taxon>Aphis</taxon>
    </lineage>
</organism>
<dbReference type="EMBL" id="VYZN01000009">
    <property type="protein sequence ID" value="KAE9543072.1"/>
    <property type="molecule type" value="Genomic_DNA"/>
</dbReference>
<evidence type="ECO:0000313" key="2">
    <source>
        <dbReference type="EMBL" id="KAE9543072.1"/>
    </source>
</evidence>
<feature type="transmembrane region" description="Helical" evidence="1">
    <location>
        <begin position="58"/>
        <end position="74"/>
    </location>
</feature>
<feature type="transmembrane region" description="Helical" evidence="1">
    <location>
        <begin position="22"/>
        <end position="46"/>
    </location>
</feature>
<accession>A0A6G0U461</accession>
<keyword evidence="1" id="KW-1133">Transmembrane helix</keyword>
<keyword evidence="3" id="KW-1185">Reference proteome</keyword>
<proteinExistence type="predicted"/>
<dbReference type="Proteomes" id="UP000475862">
    <property type="component" value="Unassembled WGS sequence"/>
</dbReference>
<evidence type="ECO:0000256" key="1">
    <source>
        <dbReference type="SAM" id="Phobius"/>
    </source>
</evidence>
<feature type="transmembrane region" description="Helical" evidence="1">
    <location>
        <begin position="86"/>
        <end position="106"/>
    </location>
</feature>
<keyword evidence="1" id="KW-0472">Membrane</keyword>
<comment type="caution">
    <text evidence="2">The sequence shown here is derived from an EMBL/GenBank/DDBJ whole genome shotgun (WGS) entry which is preliminary data.</text>
</comment>
<dbReference type="AlphaFoldDB" id="A0A6G0U461"/>
<reference evidence="2 3" key="1">
    <citation type="submission" date="2019-08" db="EMBL/GenBank/DDBJ databases">
        <title>The genome of the soybean aphid Biotype 1, its phylome, world population structure and adaptation to the North American continent.</title>
        <authorList>
            <person name="Giordano R."/>
            <person name="Donthu R.K."/>
            <person name="Hernandez A.G."/>
            <person name="Wright C.L."/>
            <person name="Zimin A.V."/>
        </authorList>
    </citation>
    <scope>NUCLEOTIDE SEQUENCE [LARGE SCALE GENOMIC DNA]</scope>
    <source>
        <tissue evidence="2">Whole aphids</tissue>
    </source>
</reference>
<feature type="transmembrane region" description="Helical" evidence="1">
    <location>
        <begin position="126"/>
        <end position="143"/>
    </location>
</feature>